<keyword evidence="3" id="KW-0853">WD repeat</keyword>
<accession>A0A4R0RIA5</accession>
<dbReference type="STRING" id="92696.A0A4R0RIA5"/>
<name>A0A4R0RIA5_9APHY</name>
<dbReference type="OrthoDB" id="19944at2759"/>
<evidence type="ECO:0000256" key="1">
    <source>
        <dbReference type="ARBA" id="ARBA00008070"/>
    </source>
</evidence>
<dbReference type="PROSITE" id="PS50082">
    <property type="entry name" value="WD_REPEATS_2"/>
    <property type="match status" value="1"/>
</dbReference>
<dbReference type="InterPro" id="IPR015943">
    <property type="entry name" value="WD40/YVTN_repeat-like_dom_sf"/>
</dbReference>
<evidence type="ECO:0000313" key="7">
    <source>
        <dbReference type="Proteomes" id="UP000292702"/>
    </source>
</evidence>
<dbReference type="GO" id="GO:0005737">
    <property type="term" value="C:cytoplasm"/>
    <property type="evidence" value="ECO:0007669"/>
    <property type="project" value="TreeGrafter"/>
</dbReference>
<dbReference type="CDD" id="cd15873">
    <property type="entry name" value="R-SNARE_STXBP5_6"/>
    <property type="match status" value="1"/>
</dbReference>
<dbReference type="PANTHER" id="PTHR10241:SF25">
    <property type="entry name" value="TOMOSYN, ISOFORM C"/>
    <property type="match status" value="1"/>
</dbReference>
<evidence type="ECO:0000313" key="6">
    <source>
        <dbReference type="EMBL" id="TCD68310.1"/>
    </source>
</evidence>
<organism evidence="6 7">
    <name type="scientific">Steccherinum ochraceum</name>
    <dbReference type="NCBI Taxonomy" id="92696"/>
    <lineage>
        <taxon>Eukaryota</taxon>
        <taxon>Fungi</taxon>
        <taxon>Dikarya</taxon>
        <taxon>Basidiomycota</taxon>
        <taxon>Agaricomycotina</taxon>
        <taxon>Agaricomycetes</taxon>
        <taxon>Polyporales</taxon>
        <taxon>Steccherinaceae</taxon>
        <taxon>Steccherinum</taxon>
    </lineage>
</organism>
<dbReference type="GO" id="GO:0005886">
    <property type="term" value="C:plasma membrane"/>
    <property type="evidence" value="ECO:0007669"/>
    <property type="project" value="TreeGrafter"/>
</dbReference>
<comment type="caution">
    <text evidence="6">The sequence shown here is derived from an EMBL/GenBank/DDBJ whole genome shotgun (WGS) entry which is preliminary data.</text>
</comment>
<keyword evidence="2" id="KW-0268">Exocytosis</keyword>
<protein>
    <recommendedName>
        <fullName evidence="5">Lethal giant larvae (Lgl)-like C-terminal domain-containing protein</fullName>
    </recommendedName>
</protein>
<dbReference type="InterPro" id="IPR036322">
    <property type="entry name" value="WD40_repeat_dom_sf"/>
</dbReference>
<dbReference type="GO" id="GO:0019905">
    <property type="term" value="F:syntaxin binding"/>
    <property type="evidence" value="ECO:0007669"/>
    <property type="project" value="TreeGrafter"/>
</dbReference>
<gene>
    <name evidence="6" type="ORF">EIP91_011169</name>
</gene>
<dbReference type="AlphaFoldDB" id="A0A4R0RIA5"/>
<proteinExistence type="inferred from homology"/>
<dbReference type="Pfam" id="PF08596">
    <property type="entry name" value="Lgl_C"/>
    <property type="match status" value="1"/>
</dbReference>
<feature type="region of interest" description="Disordered" evidence="4">
    <location>
        <begin position="1000"/>
        <end position="1030"/>
    </location>
</feature>
<dbReference type="SMART" id="SM00320">
    <property type="entry name" value="WD40"/>
    <property type="match status" value="5"/>
</dbReference>
<evidence type="ECO:0000256" key="2">
    <source>
        <dbReference type="ARBA" id="ARBA00022483"/>
    </source>
</evidence>
<evidence type="ECO:0000259" key="5">
    <source>
        <dbReference type="Pfam" id="PF08596"/>
    </source>
</evidence>
<feature type="domain" description="Lethal giant larvae (Lgl)-like C-terminal" evidence="5">
    <location>
        <begin position="666"/>
        <end position="1004"/>
    </location>
</feature>
<dbReference type="SUPFAM" id="SSF50978">
    <property type="entry name" value="WD40 repeat-like"/>
    <property type="match status" value="2"/>
</dbReference>
<dbReference type="Gene3D" id="2.130.10.10">
    <property type="entry name" value="YVTN repeat-like/Quinoprotein amine dehydrogenase"/>
    <property type="match status" value="2"/>
</dbReference>
<evidence type="ECO:0000256" key="3">
    <source>
        <dbReference type="PROSITE-ProRule" id="PRU00221"/>
    </source>
</evidence>
<dbReference type="GO" id="GO:0045159">
    <property type="term" value="F:myosin II binding"/>
    <property type="evidence" value="ECO:0007669"/>
    <property type="project" value="TreeGrafter"/>
</dbReference>
<dbReference type="InterPro" id="IPR013905">
    <property type="entry name" value="Lgl_C_dom"/>
</dbReference>
<reference evidence="6 7" key="1">
    <citation type="submission" date="2018-11" db="EMBL/GenBank/DDBJ databases">
        <title>Genome assembly of Steccherinum ochraceum LE-BIN_3174, the white-rot fungus of the Steccherinaceae family (The Residual Polyporoid clade, Polyporales, Basidiomycota).</title>
        <authorList>
            <person name="Fedorova T.V."/>
            <person name="Glazunova O.A."/>
            <person name="Landesman E.O."/>
            <person name="Moiseenko K.V."/>
            <person name="Psurtseva N.V."/>
            <person name="Savinova O.S."/>
            <person name="Shakhova N.V."/>
            <person name="Tyazhelova T.V."/>
            <person name="Vasina D.V."/>
        </authorList>
    </citation>
    <scope>NUCLEOTIDE SEQUENCE [LARGE SCALE GENOMIC DNA]</scope>
    <source>
        <strain evidence="6 7">LE-BIN_3174</strain>
    </source>
</reference>
<dbReference type="Proteomes" id="UP000292702">
    <property type="component" value="Unassembled WGS sequence"/>
</dbReference>
<dbReference type="InterPro" id="IPR001680">
    <property type="entry name" value="WD40_rpt"/>
</dbReference>
<dbReference type="GO" id="GO:0006887">
    <property type="term" value="P:exocytosis"/>
    <property type="evidence" value="ECO:0007669"/>
    <property type="project" value="UniProtKB-KW"/>
</dbReference>
<sequence>MFSRHNDKSIVELSAELNDEVDWQVGILRRLPFYLNVCAFAFEPVVGLLAFATTSGDVELYGAPGVHVRLSVSDNARINLLQFATSLSRLLCVDEHDRLHVWDLVTPGKPRLQKIVNYRHPVTALGLSPTHQHVFVALANGEIQTYDLLCSRVSPYTIPNMWKMYEKKMRASRPTSSFNDDDSVSQIPLDLMIHPRDLNLLFVVYGGGIVLSDLTQRNTLRVYELELPPGAPGGAGYHAPDILTHRKPSVTSFAIHPSGHFFAVGHADGSVSFWAMEDEDKPLLVRTLDDEDVHLVDADSLTERLSSPSTASLSREPIFKLAWSGCPGSSDPRGGETVLTILGGLRNDEPPGVTVYLLPPFNPGEPPTPADPSAGLHPFFKTAMKESLIPTNVFTYFTKGVTQDFLLVPRDSPHFSGTWDPVSILLMSEHKGGTRAIEAYQFPPPAFATKSSNQDLKAAGPLPESEDTVSTPIDVLSNELATTLEFMQVTDDPHVMKLPTSLWNGQGGVLDGQLIAIERDAYEIFVDIRGIERAHELNLHGGTAWVEDFQSEMKLMKLQPHRIFMTIHGDLTVRFQDMSAQLLISSDASPLHQFFPNPLHALTLDLTCVLGDPAIATRTSAQFIDQARIASAHLAPESLECAVVLRTGEDEEFVSLDHIPTILGCRFRPAFAILAVMGSVTSFAISDIGFLAVAYASGALFIVDMRGPKILLRYAPESKSSFLHRKDHLDPFTSLVFTVSGTSTDPSYRVLLIAAHDSGSSTVWTILRGQNSSWTVKDATESADAMSRPLPGGSIVVDSRTGNPCRANRGGLATVMASSPDEFTSGEGRQTLWISAGARGVKCTVNVTGERVQRVDWNSKAGKVERVEVIHKNSAAALAAYTDKHQVLIYSLPFLELLHTLQLEHSSADSIVFDTTGDYLEFTRHPSSGLISGADYGTLFNIRRSGPYEPPSVTFMHDRRIIPAQPQSVSVGPTSYIGSWIGYIVSQGMTGQQIDALLAGPDRPLAQPTPKDPRAVVQDASSGGGSTSGGSAYDAYSAQAQGMATSAANTASDLYSRLGAAFAERTEGLGELQESFDSLEQGSKKMLFQSKALAAQQTAKRWFGGL</sequence>
<dbReference type="GO" id="GO:0006893">
    <property type="term" value="P:Golgi to plasma membrane transport"/>
    <property type="evidence" value="ECO:0007669"/>
    <property type="project" value="TreeGrafter"/>
</dbReference>
<dbReference type="EMBL" id="RWJN01000070">
    <property type="protein sequence ID" value="TCD68310.1"/>
    <property type="molecule type" value="Genomic_DNA"/>
</dbReference>
<comment type="similarity">
    <text evidence="1">Belongs to the WD repeat L(2)GL family.</text>
</comment>
<dbReference type="PANTHER" id="PTHR10241">
    <property type="entry name" value="LETHAL 2 GIANT LARVAE PROTEIN"/>
    <property type="match status" value="1"/>
</dbReference>
<evidence type="ECO:0000256" key="4">
    <source>
        <dbReference type="SAM" id="MobiDB-lite"/>
    </source>
</evidence>
<keyword evidence="7" id="KW-1185">Reference proteome</keyword>
<feature type="repeat" description="WD" evidence="3">
    <location>
        <begin position="243"/>
        <end position="284"/>
    </location>
</feature>
<dbReference type="GO" id="GO:0005096">
    <property type="term" value="F:GTPase activator activity"/>
    <property type="evidence" value="ECO:0007669"/>
    <property type="project" value="TreeGrafter"/>
</dbReference>